<dbReference type="VEuPathDB" id="CryptoDB:Cvel_131"/>
<dbReference type="InterPro" id="IPR001881">
    <property type="entry name" value="EGF-like_Ca-bd_dom"/>
</dbReference>
<dbReference type="PANTHER" id="PTHR24039:SF58">
    <property type="entry name" value="EGF-LIKE DOMAIN-CONTAINING PROTEIN"/>
    <property type="match status" value="1"/>
</dbReference>
<dbReference type="SUPFAM" id="SSF57184">
    <property type="entry name" value="Growth factor receptor domain"/>
    <property type="match status" value="2"/>
</dbReference>
<feature type="domain" description="EGF-like" evidence="7">
    <location>
        <begin position="1820"/>
        <end position="1860"/>
    </location>
</feature>
<feature type="domain" description="EGF-like" evidence="7">
    <location>
        <begin position="3287"/>
        <end position="3327"/>
    </location>
</feature>
<dbReference type="CDD" id="cd00053">
    <property type="entry name" value="EGF"/>
    <property type="match status" value="5"/>
</dbReference>
<dbReference type="SUPFAM" id="SSF57196">
    <property type="entry name" value="EGF/Laminin"/>
    <property type="match status" value="2"/>
</dbReference>
<feature type="domain" description="EGF-like" evidence="7">
    <location>
        <begin position="2270"/>
        <end position="2310"/>
    </location>
</feature>
<dbReference type="Pfam" id="PF12947">
    <property type="entry name" value="EGF_3"/>
    <property type="match status" value="8"/>
</dbReference>
<feature type="domain" description="EGF-like" evidence="7">
    <location>
        <begin position="1371"/>
        <end position="1411"/>
    </location>
</feature>
<dbReference type="EMBL" id="CDMZ01005953">
    <property type="protein sequence ID" value="CEM56219.1"/>
    <property type="molecule type" value="Genomic_DNA"/>
</dbReference>
<dbReference type="InterPro" id="IPR024731">
    <property type="entry name" value="NELL2-like_EGF"/>
</dbReference>
<feature type="domain" description="EGF-like" evidence="7">
    <location>
        <begin position="2997"/>
        <end position="3035"/>
    </location>
</feature>
<dbReference type="PANTHER" id="PTHR24039">
    <property type="entry name" value="FIBRILLIN-RELATED"/>
    <property type="match status" value="1"/>
</dbReference>
<evidence type="ECO:0000256" key="2">
    <source>
        <dbReference type="ARBA" id="ARBA00022729"/>
    </source>
</evidence>
<dbReference type="Pfam" id="PF07645">
    <property type="entry name" value="EGF_CA"/>
    <property type="match status" value="2"/>
</dbReference>
<evidence type="ECO:0000256" key="3">
    <source>
        <dbReference type="ARBA" id="ARBA00022737"/>
    </source>
</evidence>
<feature type="domain" description="EGF-like" evidence="7">
    <location>
        <begin position="2761"/>
        <end position="2802"/>
    </location>
</feature>
<feature type="domain" description="EGF-like" evidence="7">
    <location>
        <begin position="2511"/>
        <end position="2551"/>
    </location>
</feature>
<dbReference type="PhylomeDB" id="A0A0G4IG18"/>
<reference evidence="8" key="1">
    <citation type="submission" date="2014-11" db="EMBL/GenBank/DDBJ databases">
        <authorList>
            <person name="Otto D Thomas"/>
            <person name="Naeem Raeece"/>
        </authorList>
    </citation>
    <scope>NUCLEOTIDE SEQUENCE</scope>
</reference>
<accession>A0A0G4IG18</accession>
<evidence type="ECO:0000256" key="6">
    <source>
        <dbReference type="SAM" id="MobiDB-lite"/>
    </source>
</evidence>
<dbReference type="Gene3D" id="2.10.25.10">
    <property type="entry name" value="Laminin"/>
    <property type="match status" value="10"/>
</dbReference>
<evidence type="ECO:0000256" key="1">
    <source>
        <dbReference type="ARBA" id="ARBA00022536"/>
    </source>
</evidence>
<organism evidence="8">
    <name type="scientific">Chromera velia CCMP2878</name>
    <dbReference type="NCBI Taxonomy" id="1169474"/>
    <lineage>
        <taxon>Eukaryota</taxon>
        <taxon>Sar</taxon>
        <taxon>Alveolata</taxon>
        <taxon>Colpodellida</taxon>
        <taxon>Chromeraceae</taxon>
        <taxon>Chromera</taxon>
    </lineage>
</organism>
<dbReference type="CDD" id="cd00054">
    <property type="entry name" value="EGF_CA"/>
    <property type="match status" value="4"/>
</dbReference>
<dbReference type="Gene3D" id="2.60.120.260">
    <property type="entry name" value="Galactose-binding domain-like"/>
    <property type="match status" value="5"/>
</dbReference>
<dbReference type="InterPro" id="IPR008979">
    <property type="entry name" value="Galactose-bd-like_sf"/>
</dbReference>
<name>A0A0G4IG18_9ALVE</name>
<dbReference type="PROSITE" id="PS00010">
    <property type="entry name" value="ASX_HYDROXYL"/>
    <property type="match status" value="10"/>
</dbReference>
<gene>
    <name evidence="8" type="ORF">Cvel_131</name>
</gene>
<keyword evidence="1 5" id="KW-0245">EGF-like domain</keyword>
<dbReference type="InterPro" id="IPR018097">
    <property type="entry name" value="EGF_Ca-bd_CS"/>
</dbReference>
<evidence type="ECO:0000256" key="5">
    <source>
        <dbReference type="PROSITE-ProRule" id="PRU00076"/>
    </source>
</evidence>
<comment type="caution">
    <text evidence="5">Lacks conserved residue(s) required for the propagation of feature annotation.</text>
</comment>
<evidence type="ECO:0000256" key="4">
    <source>
        <dbReference type="ARBA" id="ARBA00023157"/>
    </source>
</evidence>
<dbReference type="SMART" id="SM00181">
    <property type="entry name" value="EGF"/>
    <property type="match status" value="10"/>
</dbReference>
<dbReference type="InterPro" id="IPR000152">
    <property type="entry name" value="EGF-type_Asp/Asn_hydroxyl_site"/>
</dbReference>
<proteinExistence type="predicted"/>
<dbReference type="PROSITE" id="PS01187">
    <property type="entry name" value="EGF_CA"/>
    <property type="match status" value="1"/>
</dbReference>
<dbReference type="PROSITE" id="PS50026">
    <property type="entry name" value="EGF_3"/>
    <property type="match status" value="10"/>
</dbReference>
<dbReference type="SUPFAM" id="SSF49785">
    <property type="entry name" value="Galactose-binding domain-like"/>
    <property type="match status" value="1"/>
</dbReference>
<dbReference type="FunFam" id="2.10.25.10:FF:000038">
    <property type="entry name" value="Fibrillin 2"/>
    <property type="match status" value="5"/>
</dbReference>
<feature type="domain" description="EGF-like" evidence="7">
    <location>
        <begin position="3045"/>
        <end position="3083"/>
    </location>
</feature>
<dbReference type="InterPro" id="IPR049883">
    <property type="entry name" value="NOTCH1_EGF-like"/>
</dbReference>
<feature type="region of interest" description="Disordered" evidence="6">
    <location>
        <begin position="1"/>
        <end position="22"/>
    </location>
</feature>
<dbReference type="PROSITE" id="PS01186">
    <property type="entry name" value="EGF_2"/>
    <property type="match status" value="8"/>
</dbReference>
<protein>
    <recommendedName>
        <fullName evidence="7">EGF-like domain-containing protein</fullName>
    </recommendedName>
</protein>
<dbReference type="SMART" id="SM00179">
    <property type="entry name" value="EGF_CA"/>
    <property type="match status" value="10"/>
</dbReference>
<dbReference type="GO" id="GO:0005509">
    <property type="term" value="F:calcium ion binding"/>
    <property type="evidence" value="ECO:0007669"/>
    <property type="project" value="InterPro"/>
</dbReference>
<feature type="domain" description="EGF-like" evidence="7">
    <location>
        <begin position="3328"/>
        <end position="3368"/>
    </location>
</feature>
<evidence type="ECO:0000313" key="8">
    <source>
        <dbReference type="EMBL" id="CEM56219.1"/>
    </source>
</evidence>
<keyword evidence="4" id="KW-1015">Disulfide bond</keyword>
<dbReference type="InterPro" id="IPR009030">
    <property type="entry name" value="Growth_fac_rcpt_cys_sf"/>
</dbReference>
<feature type="domain" description="EGF-like" evidence="7">
    <location>
        <begin position="3369"/>
        <end position="3409"/>
    </location>
</feature>
<evidence type="ECO:0000259" key="7">
    <source>
        <dbReference type="PROSITE" id="PS50026"/>
    </source>
</evidence>
<keyword evidence="2" id="KW-0732">Signal</keyword>
<sequence length="3411" mass="362638">MKINDRANTIPPSDIGQGNTWTKDPSVPYKGVLSLYKDYSGSVCAGRYRVRSNFDWYNHNDDTTFDANEWPPSGAFDGLNIPTSGNADGRGFHTTASLMVADYSTDAAEDATFHLILEIPCSISVSAYAMTVRADACCAGQGVSKAAVYGSNDMSAWTLVRSHSGETSWTPGETKTWTADETKGPFKFFKFELKKHGYTASGAASVGDISLTQWTAAFPPTDIGQGNTWTKDVSVLYAGLLSLYKDYSGTVCAGRYRVRSNDGWYNYADNSTFDANEWPPSGAFDSLNIPTSGNAEGKGFHATSVQTAYGTDVAEDATFHLILEVPCTVTVSAYAMTVRPDAWCAYQGISKAAVYGSNDMSAWTLVGSHSGETSWTPGETKAWTADETKGPFSFFKFELKKFSQGPAGTPSIGDISLTTTSWTAPVQVPPSGIGRGSTWTKDPSVLYNGLLSLYKDHTGGVCPGRYRVRSNTQWNGNSDNSSFGFSEWPPSSAFDHFPGLNGNNGGFTVAALQVNSGTDSSPDADLHLILELPCRIALQTYGMTIRGDTCCPYQGVSKMTVYGSNDMSTWTEVGAYSGEVGYTAGESRTFHANKAKGAFSFFKFDLQKINYGPDNSPSLGDIPLFANSWTGVTPPTGIGNANTWTKDSSVTYNSFLSLYKDHHGPVCPGRFRVRSNYDWKHRATAPGFSTDEWPLSGAFDHVIGGANMAAAYRPETNTLTNSGTSSGSDADLYLILEMPCSTSLASFGMSSRPDGYTEQSVSKMTVYGSHDMSTWTQVGGYSGETFWSTGETKTFSADPALGSFAFYKFALQKVSGTSDGILAVGEIPLFASSSATSLTRNSGPDSDIYVILQTPCFIRLASFAYRHRNSAANPEQAASKLAVYGAAGRATSSGWNLLGGFSGETSWTQGETRTFSTDSTLGPFDHFKFVVQRIDSGAASGVIAVGDIVLSASEISELEPIPPTDIGSATTWTKDSTVTYNGIDTMHTDYTGAVCPGTYRAKANMEWYEYIAGSSAFSSNEWPVAGAFDWQLANDNTRTGLTVATIANSGVGSATDASFEAVLETPCVMKVGSFGATLRDAGSDQTTQAPYRMTLSGSAGGTTWTELGSFSGESGWQNGETRTYSADNTLGPFNQFKFQVKKVNANSDGALGLADLSLFASSWTNDQIIRPVDMGNATEWKKDPSDTYNGLPSIYKDYTGSVCSGRYRVKTNVDWWPASKSWYWYDSNEWPPNGLFDKVNGVSYRVSGYSTVADVANSGQSSAGDANLEILLQTPCSFILSAFEIEGRVEADAPIRIPVKGTVYGSTDGGAWTKVASYLEEMGWGPVATKTFDADSTLGPFNHFKFDSHKVTETNDAYIAFGELQLFATNVTDPCGDGTANCHANATCENVGSSFTCSCDYGFSGDGISCSSLTLVPPADIGASNTWTKDSTVTYSSLPTFLKTYTGAVCPGTYRAKSNATWYGHVGASFASDEWAPSGVFDRKPALGAQTGYSSPANVLNSGTDAGTDANLEILLELPCSIRLQSYAIQARGDTTMEAGAVPSKAVVYGSTDGSTWTQIGSYANQIHWSAGVTKGFLTSSSTDYFSHFEFLFQKRSTAADGWILIGDIELYAANWGVLISSADIGTAATWTKDPSVTYNNIPSMYTDYNGTVCPGKFRATTNEVHFGDGGWYSTSDPWFVAGAFDGQPLATHGSGTGYCTASSSVSGYADAGESNVELILQTPCSVHLKEYGITSRNDNNAPDLSPSKMIVYGSADGSSWTQIGSFTNETSWTQGERKNFAADSTLSPFNYFKFDSRRISKADSYYLCFGELHLLASSVTDLCTLSAHNCDANATCANSGSSFTCTCNSGFTGDGVSCSTLTLVPPADIGRGDTWIKDSTVTHNSVYTLYKDYSGSVCSGRYRAKANVAWKNDAGSGGGFDSNEWPISGAFDGVGGATQQTSAFAPDVPQSGTDAASDADIELILQTPCLLEMHEYAIQARQDGSETQTPSKMSVSGSLDCTGTWTELGSFEGEINWSVAETRIFSANSTLGAFNCFFFTAKRVSEAADGTMSIGDIKLYGFEVVQIPPSDIGPATTWTKDSSVLFSGLYTQYKDYTGSVCPGRYRAMTNTDWFDNASNSSYSTNEWPPSGAFDKAVGATNAVAGFHTDSPVLNSGTSSGTDANVELVLRTPCSFTLHKYDVQARSGGNPANTTPTKVTVSESVDGSSWTEIGSYSGESGWTAAELRSFDVSVVSLTGPFNYFKFDFNKLASSTDASMILSEIALFGLPLDLCGDGAHNCNASATCTNAGDSFTCSCNGGFIGDGVSCSAPPQIPPADIGAGNTWTKDPSVAYNGLNTQYMDYTGSVCPGRFRAMSNTAWWGDASIYSIGSGEWAPSGAFDKQAQGYVTTAAVTNTGQGSGGEGNVELVLQTPCSITLSEYKVTSRADMASVAANQSPAKMVVYGSTDSSAWTELGSYSGETSWGAGEVKAFSANAALGSFNYFKFDIRKVAGSSDYEPSVGDIELIGAVSDPCGDGTGNCHANATCKNAGRNFTCSCNQGFTGDGVSCTALDLIPPADIGAGDTWTKDSTVTYNSLPTFLKTYTGAVCPGSYTAKSNQDWRDNTHATTIQSTEMPPSGAFDGMDGIDDTVTGFVGPGTGTATNTGTDSGTDANLELIIQIPCVLYLHTFGVAARGNDGSSPILTSTPSKMTVSGSLDGSLWTEIGSFSGEITWEYAEVKWFSANSSLGPFSYFKFDTHQVASDIDRKVVIGDIKLYGDRQNECEDGRHNCDGNSTCTDTTTSFTCACNSGFFGDGVTDCTGRGDAWTKDDIVTHNGLLTLYKDYTGALCPGRYRARTNTQWWEYTAPGSFSAFEWPPSGAFDREPWGAGNKNGFKSGNDTLAGTSAASEENVEVILELPCFTSLHQYGVQSRDGGAASKETVSKAEIHGSTDLSTWKILGSFSGETSWGILEVKNFSADSTVGPFTSFKFVGQRVAFTDPNPMSIGEILLSGETYPNECNKGTHNCQANATCTDTANSFTCGCNVGFSDDSGGSAANGTSCTHADECAVASHNCHQDATCSNTVGSFTCACSLGTSDSFPPISQIPPTDIGRVDTWTKDTSVTFNSIYTIYKDYSGSVCAGRYRAKSNIYWFKGTLSTSSFDSGEWPPSGAFDGHIGGSRQGYHVSDVPNLGTASGTDATVELVLDIPCDLSLFEYKVRGRQDTSADWSPSKMTVYGSADGGTSWAEVGAFSGETSWTINEIKTFSANSTLGPFNSFKFHFQKVVASTSTNILSIGEIELHGHIDEDECSLNSHDCNQNATCADNIGSFECTCNDGWTGDGLTCSNEDECSLNSHDCHGNATCADNIGSFVCACNDGWSGSGVSCSNEDECSLNSHDCNQNATCADNIGSFECTCNDGWTGDGLTCSSE</sequence>
<keyword evidence="3" id="KW-0677">Repeat</keyword>
<dbReference type="InterPro" id="IPR000742">
    <property type="entry name" value="EGF"/>
</dbReference>